<feature type="transmembrane region" description="Helical" evidence="7">
    <location>
        <begin position="510"/>
        <end position="534"/>
    </location>
</feature>
<evidence type="ECO:0000313" key="9">
    <source>
        <dbReference type="Proteomes" id="UP000812966"/>
    </source>
</evidence>
<dbReference type="GO" id="GO:0006865">
    <property type="term" value="P:amino acid transport"/>
    <property type="evidence" value="ECO:0007669"/>
    <property type="project" value="InterPro"/>
</dbReference>
<feature type="transmembrane region" description="Helical" evidence="7">
    <location>
        <begin position="274"/>
        <end position="292"/>
    </location>
</feature>
<feature type="transmembrane region" description="Helical" evidence="7">
    <location>
        <begin position="381"/>
        <end position="409"/>
    </location>
</feature>
<dbReference type="Gene3D" id="1.20.1740.10">
    <property type="entry name" value="Amino acid/polyamine transporter I"/>
    <property type="match status" value="1"/>
</dbReference>
<feature type="compositionally biased region" description="Polar residues" evidence="6">
    <location>
        <begin position="654"/>
        <end position="673"/>
    </location>
</feature>
<dbReference type="OrthoDB" id="10054429at2759"/>
<evidence type="ECO:0000256" key="4">
    <source>
        <dbReference type="ARBA" id="ARBA00022989"/>
    </source>
</evidence>
<feature type="compositionally biased region" description="Polar residues" evidence="6">
    <location>
        <begin position="681"/>
        <end position="694"/>
    </location>
</feature>
<protein>
    <recommendedName>
        <fullName evidence="10">Amino acid permease</fullName>
    </recommendedName>
</protein>
<proteinExistence type="predicted"/>
<feature type="transmembrane region" description="Helical" evidence="7">
    <location>
        <begin position="555"/>
        <end position="576"/>
    </location>
</feature>
<keyword evidence="5 7" id="KW-0472">Membrane</keyword>
<evidence type="ECO:0008006" key="10">
    <source>
        <dbReference type="Google" id="ProtNLM"/>
    </source>
</evidence>
<comment type="subcellular location">
    <subcellularLocation>
        <location evidence="1">Membrane</location>
        <topology evidence="1">Multi-pass membrane protein</topology>
    </subcellularLocation>
</comment>
<gene>
    <name evidence="8" type="ORF">FFLO_01501</name>
</gene>
<dbReference type="Proteomes" id="UP000812966">
    <property type="component" value="Unassembled WGS sequence"/>
</dbReference>
<dbReference type="PROSITE" id="PS00218">
    <property type="entry name" value="AMINO_ACID_PERMEASE_1"/>
    <property type="match status" value="1"/>
</dbReference>
<evidence type="ECO:0000256" key="6">
    <source>
        <dbReference type="SAM" id="MobiDB-lite"/>
    </source>
</evidence>
<feature type="transmembrane region" description="Helical" evidence="7">
    <location>
        <begin position="349"/>
        <end position="369"/>
    </location>
</feature>
<evidence type="ECO:0000256" key="3">
    <source>
        <dbReference type="ARBA" id="ARBA00022692"/>
    </source>
</evidence>
<feature type="transmembrane region" description="Helical" evidence="7">
    <location>
        <begin position="588"/>
        <end position="607"/>
    </location>
</feature>
<evidence type="ECO:0000256" key="7">
    <source>
        <dbReference type="SAM" id="Phobius"/>
    </source>
</evidence>
<reference evidence="8" key="1">
    <citation type="submission" date="2020-04" db="EMBL/GenBank/DDBJ databases">
        <title>Analysis of mating type loci in Filobasidium floriforme.</title>
        <authorList>
            <person name="Nowrousian M."/>
        </authorList>
    </citation>
    <scope>NUCLEOTIDE SEQUENCE</scope>
    <source>
        <strain evidence="8">CBS 6242</strain>
    </source>
</reference>
<dbReference type="EMBL" id="JABELV010000021">
    <property type="protein sequence ID" value="KAG7563069.1"/>
    <property type="molecule type" value="Genomic_DNA"/>
</dbReference>
<feature type="transmembrane region" description="Helical" evidence="7">
    <location>
        <begin position="230"/>
        <end position="254"/>
    </location>
</feature>
<dbReference type="Pfam" id="PF13520">
    <property type="entry name" value="AA_permease_2"/>
    <property type="match status" value="1"/>
</dbReference>
<organism evidence="8 9">
    <name type="scientific">Filobasidium floriforme</name>
    <dbReference type="NCBI Taxonomy" id="5210"/>
    <lineage>
        <taxon>Eukaryota</taxon>
        <taxon>Fungi</taxon>
        <taxon>Dikarya</taxon>
        <taxon>Basidiomycota</taxon>
        <taxon>Agaricomycotina</taxon>
        <taxon>Tremellomycetes</taxon>
        <taxon>Filobasidiales</taxon>
        <taxon>Filobasidiaceae</taxon>
        <taxon>Filobasidium</taxon>
    </lineage>
</organism>
<sequence>MSSLHSQAALLFSRRNKKGTSRTNKDLGNLFDLTSNRSHHSRRPKNGLPTPEPLRFLRPNENNDGSDRIDLDRDVERNADPFSDIGAIPKDFQDPSVGLGTHSQDSSDNKSYTEPAPSAVLEASGQKERDQRRLEQLGYSQDLGRDYGFWASFSVGFCNIGGLQGSLFGIFTTFSYGGPQMILIMWPIAGLALLFMTLAMGELASAYPVAGAMASWAWTCARKGIGGERAWGWVMGGLVMGYHVGVMCLISWQSAKLVNETIHLAIQDYVLRDWVTALFSMALMAVFGFIGTSKWGRSPRFWVISCLYILSVWAVLCISLLATRDKTPASQVIYGAPFRSNSGWNSKPYIYLVGAILSTIATGSNFSLAEETRNPARTVPLAMVTSVIASYVVGYVCILVILLSIHPSWVHDIARHQFPTGQILKRTLGLGPAIVILSLCVVALCLQATAQLQASSRFVWALARDQAIPFSKYFYALNKHRLPVAATWLVLAMALPMAAVIWTAPHITSSVLSTAAGTFCMVSYSAPTLLYLLSRNDLAHEYRSSWSLRWLSKPVGCLAVFSAATVITAMAFPTGYPVTAGESKTLSWSPITTASALILSYVTWKLYGESHYSGPIRSITKWTAGAEIDLRSALQNPSASSPGQTPDSRRFPGQTESEFFSPTTVQLEMTTYQEADHEARSNIQTSISSPQVRG</sequence>
<feature type="transmembrane region" description="Helical" evidence="7">
    <location>
        <begin position="482"/>
        <end position="504"/>
    </location>
</feature>
<evidence type="ECO:0000256" key="2">
    <source>
        <dbReference type="ARBA" id="ARBA00022448"/>
    </source>
</evidence>
<dbReference type="AlphaFoldDB" id="A0A8K0JPG3"/>
<dbReference type="PANTHER" id="PTHR45649">
    <property type="entry name" value="AMINO-ACID PERMEASE BAT1"/>
    <property type="match status" value="1"/>
</dbReference>
<dbReference type="PANTHER" id="PTHR45649:SF9">
    <property type="entry name" value="AMINO-ACID PERMEASE 2"/>
    <property type="match status" value="1"/>
</dbReference>
<comment type="caution">
    <text evidence="8">The sequence shown here is derived from an EMBL/GenBank/DDBJ whole genome shotgun (WGS) entry which is preliminary data.</text>
</comment>
<dbReference type="GO" id="GO:0022857">
    <property type="term" value="F:transmembrane transporter activity"/>
    <property type="evidence" value="ECO:0007669"/>
    <property type="project" value="InterPro"/>
</dbReference>
<keyword evidence="2" id="KW-0813">Transport</keyword>
<feature type="compositionally biased region" description="Polar residues" evidence="6">
    <location>
        <begin position="101"/>
        <end position="112"/>
    </location>
</feature>
<dbReference type="InterPro" id="IPR004840">
    <property type="entry name" value="Amino_acid_permease_CS"/>
</dbReference>
<evidence type="ECO:0000256" key="1">
    <source>
        <dbReference type="ARBA" id="ARBA00004141"/>
    </source>
</evidence>
<feature type="region of interest" description="Disordered" evidence="6">
    <location>
        <begin position="634"/>
        <end position="694"/>
    </location>
</feature>
<name>A0A8K0JPG3_9TREE</name>
<feature type="transmembrane region" description="Helical" evidence="7">
    <location>
        <begin position="301"/>
        <end position="322"/>
    </location>
</feature>
<feature type="compositionally biased region" description="Polar residues" evidence="6">
    <location>
        <begin position="634"/>
        <end position="646"/>
    </location>
</feature>
<evidence type="ECO:0000313" key="8">
    <source>
        <dbReference type="EMBL" id="KAG7563069.1"/>
    </source>
</evidence>
<keyword evidence="3 7" id="KW-0812">Transmembrane</keyword>
<dbReference type="GO" id="GO:0016020">
    <property type="term" value="C:membrane"/>
    <property type="evidence" value="ECO:0007669"/>
    <property type="project" value="UniProtKB-SubCell"/>
</dbReference>
<dbReference type="InterPro" id="IPR002293">
    <property type="entry name" value="AA/rel_permease1"/>
</dbReference>
<feature type="compositionally biased region" description="Basic and acidic residues" evidence="6">
    <location>
        <begin position="65"/>
        <end position="79"/>
    </location>
</feature>
<accession>A0A8K0JPG3</accession>
<feature type="region of interest" description="Disordered" evidence="6">
    <location>
        <begin position="13"/>
        <end position="132"/>
    </location>
</feature>
<feature type="transmembrane region" description="Helical" evidence="7">
    <location>
        <begin position="429"/>
        <end position="450"/>
    </location>
</feature>
<keyword evidence="4 7" id="KW-1133">Transmembrane helix</keyword>
<feature type="transmembrane region" description="Helical" evidence="7">
    <location>
        <begin position="147"/>
        <end position="171"/>
    </location>
</feature>
<keyword evidence="9" id="KW-1185">Reference proteome</keyword>
<evidence type="ECO:0000256" key="5">
    <source>
        <dbReference type="ARBA" id="ARBA00023136"/>
    </source>
</evidence>
<feature type="transmembrane region" description="Helical" evidence="7">
    <location>
        <begin position="183"/>
        <end position="209"/>
    </location>
</feature>